<dbReference type="Pfam" id="PF00425">
    <property type="entry name" value="Chorismate_bind"/>
    <property type="match status" value="1"/>
</dbReference>
<evidence type="ECO:0000313" key="4">
    <source>
        <dbReference type="EMBL" id="TWT70508.1"/>
    </source>
</evidence>
<reference evidence="4 5" key="1">
    <citation type="submission" date="2019-02" db="EMBL/GenBank/DDBJ databases">
        <title>Deep-cultivation of Planctomycetes and their phenomic and genomic characterization uncovers novel biology.</title>
        <authorList>
            <person name="Wiegand S."/>
            <person name="Jogler M."/>
            <person name="Boedeker C."/>
            <person name="Pinto D."/>
            <person name="Vollmers J."/>
            <person name="Rivas-Marin E."/>
            <person name="Kohn T."/>
            <person name="Peeters S.H."/>
            <person name="Heuer A."/>
            <person name="Rast P."/>
            <person name="Oberbeckmann S."/>
            <person name="Bunk B."/>
            <person name="Jeske O."/>
            <person name="Meyerdierks A."/>
            <person name="Storesund J.E."/>
            <person name="Kallscheuer N."/>
            <person name="Luecker S."/>
            <person name="Lage O.M."/>
            <person name="Pohl T."/>
            <person name="Merkel B.J."/>
            <person name="Hornburger P."/>
            <person name="Mueller R.-W."/>
            <person name="Bruemmer F."/>
            <person name="Labrenz M."/>
            <person name="Spormann A.M."/>
            <person name="Op Den Camp H."/>
            <person name="Overmann J."/>
            <person name="Amann R."/>
            <person name="Jetten M.S.M."/>
            <person name="Mascher T."/>
            <person name="Medema M.H."/>
            <person name="Devos D.P."/>
            <person name="Kaster A.-K."/>
            <person name="Ovreas L."/>
            <person name="Rohde M."/>
            <person name="Galperin M.Y."/>
            <person name="Jogler C."/>
        </authorList>
    </citation>
    <scope>NUCLEOTIDE SEQUENCE [LARGE SCALE GENOMIC DNA]</scope>
    <source>
        <strain evidence="4 5">Pan14r</strain>
    </source>
</reference>
<dbReference type="PRINTS" id="PR00095">
    <property type="entry name" value="ANTSNTHASEI"/>
</dbReference>
<feature type="domain" description="Anthranilate synthase component I N-terminal" evidence="3">
    <location>
        <begin position="26"/>
        <end position="180"/>
    </location>
</feature>
<keyword evidence="4" id="KW-0808">Transferase</keyword>
<dbReference type="RefSeq" id="WP_197203646.1">
    <property type="nucleotide sequence ID" value="NZ_SJPL01000001.1"/>
</dbReference>
<dbReference type="Proteomes" id="UP000317238">
    <property type="component" value="Unassembled WGS sequence"/>
</dbReference>
<dbReference type="Gene3D" id="3.60.120.10">
    <property type="entry name" value="Anthranilate synthase"/>
    <property type="match status" value="1"/>
</dbReference>
<dbReference type="InterPro" id="IPR019999">
    <property type="entry name" value="Anth_synth_I-like"/>
</dbReference>
<dbReference type="GO" id="GO:0000162">
    <property type="term" value="P:L-tryptophan biosynthetic process"/>
    <property type="evidence" value="ECO:0007669"/>
    <property type="project" value="TreeGrafter"/>
</dbReference>
<evidence type="ECO:0000259" key="2">
    <source>
        <dbReference type="Pfam" id="PF00425"/>
    </source>
</evidence>
<evidence type="ECO:0000313" key="5">
    <source>
        <dbReference type="Proteomes" id="UP000317238"/>
    </source>
</evidence>
<sequence>MNRRSEHDDVDDGLPIVRRLSERFDTANLFSRFSRLPGCVWFDSATASLDQSPADSPLDRYSFLAAAPVAWLRLDLQIAPPASASDQPDAPASGQPPQGHLEWSRLQHWVDLLPAENLQHDDGIRLPPFQGGIATIIGYEAGASLEPVGVSPHDDLPTPALTAGLYDVVIATDHHANQNWLFSQGFLDDTATRSREQAVRRADQFQRWLETNDHDLARQIADASPVQRIVHKASVSKSADRQSADQLPIGQPGDDLSGSPVFSASKNGVDLKSNFDRQGFMTSVAQIVDRIRRGDSFQVNLAQRLTTPAVCDSPRLYEKLRTANPATFAGYFDAGDFQVLSSSPEGFLQVRDRLVSTRPIKGTRPRGRTSDEDQTIGNALRHSEKDRAENIMIVDLMRNDLSRVCVDDSVVVDTLCGLEKYQYVQHLVSVVRGRLNPTHGLVDLIRCCFPGGSVTGAPKIEAMRTIAELEPHRRGPYCGSMGYISSQVDADFNILIRTVTATAGTWQLPVGGGMTARSDPAAEWDETWSKAEGMLQAFRDLNDQ</sequence>
<dbReference type="GO" id="GO:0046820">
    <property type="term" value="F:4-amino-4-deoxychorismate synthase activity"/>
    <property type="evidence" value="ECO:0007669"/>
    <property type="project" value="UniProtKB-EC"/>
</dbReference>
<feature type="domain" description="Chorismate-utilising enzyme C-terminal" evidence="2">
    <location>
        <begin position="277"/>
        <end position="530"/>
    </location>
</feature>
<gene>
    <name evidence="4" type="primary">pabB</name>
    <name evidence="4" type="ORF">Pan14r_28140</name>
</gene>
<comment type="caution">
    <text evidence="4">The sequence shown here is derived from an EMBL/GenBank/DDBJ whole genome shotgun (WGS) entry which is preliminary data.</text>
</comment>
<evidence type="ECO:0000256" key="1">
    <source>
        <dbReference type="SAM" id="MobiDB-lite"/>
    </source>
</evidence>
<proteinExistence type="predicted"/>
<dbReference type="SUPFAM" id="SSF56322">
    <property type="entry name" value="ADC synthase"/>
    <property type="match status" value="1"/>
</dbReference>
<dbReference type="AlphaFoldDB" id="A0A5C5Y6D9"/>
<name>A0A5C5Y6D9_9PLAN</name>
<dbReference type="InterPro" id="IPR015890">
    <property type="entry name" value="Chorismate_C"/>
</dbReference>
<keyword evidence="5" id="KW-1185">Reference proteome</keyword>
<dbReference type="EC" id="2.6.1.85" evidence="4"/>
<dbReference type="Pfam" id="PF04715">
    <property type="entry name" value="Anth_synt_I_N"/>
    <property type="match status" value="1"/>
</dbReference>
<dbReference type="PANTHER" id="PTHR11236">
    <property type="entry name" value="AMINOBENZOATE/ANTHRANILATE SYNTHASE"/>
    <property type="match status" value="1"/>
</dbReference>
<dbReference type="InterPro" id="IPR005801">
    <property type="entry name" value="ADC_synthase"/>
</dbReference>
<dbReference type="InterPro" id="IPR006805">
    <property type="entry name" value="Anth_synth_I_N"/>
</dbReference>
<protein>
    <submittedName>
        <fullName evidence="4">Aminodeoxychorismate synthase component 1</fullName>
        <ecNumber evidence="4">2.6.1.85</ecNumber>
    </submittedName>
</protein>
<accession>A0A5C5Y6D9</accession>
<feature type="region of interest" description="Disordered" evidence="1">
    <location>
        <begin position="232"/>
        <end position="262"/>
    </location>
</feature>
<keyword evidence="4" id="KW-0032">Aminotransferase</keyword>
<organism evidence="4 5">
    <name type="scientific">Crateriforma conspicua</name>
    <dbReference type="NCBI Taxonomy" id="2527996"/>
    <lineage>
        <taxon>Bacteria</taxon>
        <taxon>Pseudomonadati</taxon>
        <taxon>Planctomycetota</taxon>
        <taxon>Planctomycetia</taxon>
        <taxon>Planctomycetales</taxon>
        <taxon>Planctomycetaceae</taxon>
        <taxon>Crateriforma</taxon>
    </lineage>
</organism>
<dbReference type="EMBL" id="SJPL01000001">
    <property type="protein sequence ID" value="TWT70508.1"/>
    <property type="molecule type" value="Genomic_DNA"/>
</dbReference>
<evidence type="ECO:0000259" key="3">
    <source>
        <dbReference type="Pfam" id="PF04715"/>
    </source>
</evidence>
<dbReference type="PANTHER" id="PTHR11236:SF50">
    <property type="entry name" value="AMINODEOXYCHORISMATE SYNTHASE COMPONENT 1"/>
    <property type="match status" value="1"/>
</dbReference>